<dbReference type="RefSeq" id="WP_048448770.1">
    <property type="nucleotide sequence ID" value="NZ_LABY01000533.1"/>
</dbReference>
<proteinExistence type="predicted"/>
<comment type="caution">
    <text evidence="1">The sequence shown here is derived from an EMBL/GenBank/DDBJ whole genome shotgun (WGS) entry which is preliminary data.</text>
</comment>
<dbReference type="AlphaFoldDB" id="A0A0J6UI50"/>
<gene>
    <name evidence="1" type="ORF">VQ02_34435</name>
</gene>
<dbReference type="Proteomes" id="UP000035955">
    <property type="component" value="Unassembled WGS sequence"/>
</dbReference>
<organism evidence="1 2">
    <name type="scientific">Methylobacterium variabile</name>
    <dbReference type="NCBI Taxonomy" id="298794"/>
    <lineage>
        <taxon>Bacteria</taxon>
        <taxon>Pseudomonadati</taxon>
        <taxon>Pseudomonadota</taxon>
        <taxon>Alphaproteobacteria</taxon>
        <taxon>Hyphomicrobiales</taxon>
        <taxon>Methylobacteriaceae</taxon>
        <taxon>Methylobacterium</taxon>
    </lineage>
</organism>
<keyword evidence="2" id="KW-1185">Reference proteome</keyword>
<sequence>MAVNPLAPFSCPEPVHRPLPVSSWATVKAIFDGTTNLRLEVGDPADLRLTLILGGAFITATGVDDVGELIECFQLGDEASVSYKRSGFTLVQDGDIVLYRDASSEVRIPRGSYDRLAALVTDLVPDRSVQDAFEETTLRLARQARAPSWHPGPIAG</sequence>
<dbReference type="EMBL" id="LABY01000533">
    <property type="protein sequence ID" value="KMO25546.1"/>
    <property type="molecule type" value="Genomic_DNA"/>
</dbReference>
<accession>A0A0J6UI50</accession>
<dbReference type="OrthoDB" id="7999806at2"/>
<protein>
    <submittedName>
        <fullName evidence="1">Uncharacterized protein</fullName>
    </submittedName>
</protein>
<evidence type="ECO:0000313" key="1">
    <source>
        <dbReference type="EMBL" id="KMO25546.1"/>
    </source>
</evidence>
<name>A0A0J6UI50_9HYPH</name>
<evidence type="ECO:0000313" key="2">
    <source>
        <dbReference type="Proteomes" id="UP000035955"/>
    </source>
</evidence>
<feature type="non-terminal residue" evidence="1">
    <location>
        <position position="156"/>
    </location>
</feature>
<reference evidence="1 2" key="1">
    <citation type="submission" date="2015-03" db="EMBL/GenBank/DDBJ databases">
        <title>Genome sequencing of Methylobacterium variabile DSM 16961.</title>
        <authorList>
            <person name="Chaudhry V."/>
            <person name="Patil P.B."/>
        </authorList>
    </citation>
    <scope>NUCLEOTIDE SEQUENCE [LARGE SCALE GENOMIC DNA]</scope>
    <source>
        <strain evidence="1 2">DSM 16961</strain>
    </source>
</reference>